<evidence type="ECO:0000313" key="3">
    <source>
        <dbReference type="Proteomes" id="UP000233556"/>
    </source>
</evidence>
<protein>
    <submittedName>
        <fullName evidence="2">Uncharacterized protein</fullName>
    </submittedName>
</protein>
<dbReference type="AlphaFoldDB" id="A0A2I0UIM7"/>
<name>A0A2I0UIM7_LIMLA</name>
<proteinExistence type="predicted"/>
<evidence type="ECO:0000256" key="1">
    <source>
        <dbReference type="SAM" id="MobiDB-lite"/>
    </source>
</evidence>
<organism evidence="2 3">
    <name type="scientific">Limosa lapponica baueri</name>
    <dbReference type="NCBI Taxonomy" id="1758121"/>
    <lineage>
        <taxon>Eukaryota</taxon>
        <taxon>Metazoa</taxon>
        <taxon>Chordata</taxon>
        <taxon>Craniata</taxon>
        <taxon>Vertebrata</taxon>
        <taxon>Euteleostomi</taxon>
        <taxon>Archelosauria</taxon>
        <taxon>Archosauria</taxon>
        <taxon>Dinosauria</taxon>
        <taxon>Saurischia</taxon>
        <taxon>Theropoda</taxon>
        <taxon>Coelurosauria</taxon>
        <taxon>Aves</taxon>
        <taxon>Neognathae</taxon>
        <taxon>Neoaves</taxon>
        <taxon>Charadriiformes</taxon>
        <taxon>Scolopacidae</taxon>
        <taxon>Limosa</taxon>
    </lineage>
</organism>
<dbReference type="EMBL" id="KZ505737">
    <property type="protein sequence ID" value="PKU45905.1"/>
    <property type="molecule type" value="Genomic_DNA"/>
</dbReference>
<sequence length="68" mass="7850">MQSGKQSLPKVCVAREETKTTKLKKKQKKTKKKPQIKNLQEADFTEQPIHRLDFMAELDIMAGQYAES</sequence>
<evidence type="ECO:0000313" key="2">
    <source>
        <dbReference type="EMBL" id="PKU45905.1"/>
    </source>
</evidence>
<reference evidence="3" key="2">
    <citation type="submission" date="2017-12" db="EMBL/GenBank/DDBJ databases">
        <title>Genome sequence of the Bar-tailed Godwit (Limosa lapponica baueri).</title>
        <authorList>
            <person name="Lima N.C.B."/>
            <person name="Parody-Merino A.M."/>
            <person name="Battley P.F."/>
            <person name="Fidler A.E."/>
            <person name="Prosdocimi F."/>
        </authorList>
    </citation>
    <scope>NUCLEOTIDE SEQUENCE [LARGE SCALE GENOMIC DNA]</scope>
</reference>
<reference evidence="3" key="1">
    <citation type="submission" date="2017-11" db="EMBL/GenBank/DDBJ databases">
        <authorList>
            <person name="Lima N.C."/>
            <person name="Parody-Merino A.M."/>
            <person name="Battley P.F."/>
            <person name="Fidler A.E."/>
            <person name="Prosdocimi F."/>
        </authorList>
    </citation>
    <scope>NUCLEOTIDE SEQUENCE [LARGE SCALE GENOMIC DNA]</scope>
</reference>
<gene>
    <name evidence="2" type="ORF">llap_3787</name>
</gene>
<feature type="compositionally biased region" description="Basic residues" evidence="1">
    <location>
        <begin position="21"/>
        <end position="35"/>
    </location>
</feature>
<keyword evidence="3" id="KW-1185">Reference proteome</keyword>
<dbReference type="Proteomes" id="UP000233556">
    <property type="component" value="Unassembled WGS sequence"/>
</dbReference>
<feature type="region of interest" description="Disordered" evidence="1">
    <location>
        <begin position="1"/>
        <end position="42"/>
    </location>
</feature>
<accession>A0A2I0UIM7</accession>